<organism evidence="5 6">
    <name type="scientific">Bradyrhizobium lablabi</name>
    <dbReference type="NCBI Taxonomy" id="722472"/>
    <lineage>
        <taxon>Bacteria</taxon>
        <taxon>Pseudomonadati</taxon>
        <taxon>Pseudomonadota</taxon>
        <taxon>Alphaproteobacteria</taxon>
        <taxon>Hyphomicrobiales</taxon>
        <taxon>Nitrobacteraceae</taxon>
        <taxon>Bradyrhizobium</taxon>
    </lineage>
</organism>
<protein>
    <recommendedName>
        <fullName evidence="4">HTH araC/xylS-type domain-containing protein</fullName>
    </recommendedName>
</protein>
<evidence type="ECO:0000313" key="6">
    <source>
        <dbReference type="Proteomes" id="UP000051660"/>
    </source>
</evidence>
<gene>
    <name evidence="5" type="ORF">CQ14_41270</name>
</gene>
<dbReference type="InterPro" id="IPR009057">
    <property type="entry name" value="Homeodomain-like_sf"/>
</dbReference>
<dbReference type="SMART" id="SM00342">
    <property type="entry name" value="HTH_ARAC"/>
    <property type="match status" value="1"/>
</dbReference>
<comment type="caution">
    <text evidence="5">The sequence shown here is derived from an EMBL/GenBank/DDBJ whole genome shotgun (WGS) entry which is preliminary data.</text>
</comment>
<sequence length="324" mass="35461">MGQFAALRTQKIEGFEELNEVVVGTRREIVQLERGKIAGELSHASIGDLPIDMATFNLGFRSNGNCSKDRFGIGMLAGSGNRVTQSSYESHPGDVLVMEPGGEFENRYYGGASIIVVLLSPTDIEASLGAEGPVGDPATWTSGHFKGTAETVGRVIPRLQSLLGRLGDTPLTAESAEFWKRAAIEAVTANIVAGMPSERDGRLPSALRIARQVEEYLDAQPTEPVHISQICSQLHVSRRTLHRAFHEALGVGPIAFLRGRRLCAVHTALRMSQDIRTISDIAVQYGFQNLGRFSGYYRELFGEYPSQTRQRHRPQLDLAQGQIS</sequence>
<reference evidence="5 6" key="1">
    <citation type="submission" date="2014-03" db="EMBL/GenBank/DDBJ databases">
        <title>Bradyrhizobium valentinum sp. nov., isolated from effective nodules of Lupinus mariae-josephae, a lupine endemic of basic-lime soils in Eastern Spain.</title>
        <authorList>
            <person name="Duran D."/>
            <person name="Rey L."/>
            <person name="Navarro A."/>
            <person name="Busquets A."/>
            <person name="Imperial J."/>
            <person name="Ruiz-Argueso T."/>
        </authorList>
    </citation>
    <scope>NUCLEOTIDE SEQUENCE [LARGE SCALE GENOMIC DNA]</scope>
    <source>
        <strain evidence="5 6">CCBAU 23086</strain>
    </source>
</reference>
<dbReference type="CDD" id="cd00043">
    <property type="entry name" value="CYCLIN_SF"/>
    <property type="match status" value="1"/>
</dbReference>
<dbReference type="AlphaFoldDB" id="A0A0R3NF44"/>
<keyword evidence="3" id="KW-0804">Transcription</keyword>
<evidence type="ECO:0000256" key="3">
    <source>
        <dbReference type="ARBA" id="ARBA00023163"/>
    </source>
</evidence>
<dbReference type="Pfam" id="PF12833">
    <property type="entry name" value="HTH_18"/>
    <property type="match status" value="1"/>
</dbReference>
<dbReference type="InterPro" id="IPR050204">
    <property type="entry name" value="AraC_XylS_family_regulators"/>
</dbReference>
<dbReference type="PROSITE" id="PS01124">
    <property type="entry name" value="HTH_ARAC_FAMILY_2"/>
    <property type="match status" value="1"/>
</dbReference>
<dbReference type="GO" id="GO:0003700">
    <property type="term" value="F:DNA-binding transcription factor activity"/>
    <property type="evidence" value="ECO:0007669"/>
    <property type="project" value="InterPro"/>
</dbReference>
<evidence type="ECO:0000256" key="2">
    <source>
        <dbReference type="ARBA" id="ARBA00023125"/>
    </source>
</evidence>
<keyword evidence="2" id="KW-0238">DNA-binding</keyword>
<evidence type="ECO:0000313" key="5">
    <source>
        <dbReference type="EMBL" id="KRR28531.1"/>
    </source>
</evidence>
<dbReference type="SUPFAM" id="SSF46689">
    <property type="entry name" value="Homeodomain-like"/>
    <property type="match status" value="2"/>
</dbReference>
<dbReference type="InterPro" id="IPR018060">
    <property type="entry name" value="HTH_AraC"/>
</dbReference>
<evidence type="ECO:0000259" key="4">
    <source>
        <dbReference type="PROSITE" id="PS01124"/>
    </source>
</evidence>
<dbReference type="Proteomes" id="UP000051660">
    <property type="component" value="Unassembled WGS sequence"/>
</dbReference>
<dbReference type="EMBL" id="LLYB01000016">
    <property type="protein sequence ID" value="KRR28531.1"/>
    <property type="molecule type" value="Genomic_DNA"/>
</dbReference>
<feature type="domain" description="HTH araC/xylS-type" evidence="4">
    <location>
        <begin position="211"/>
        <end position="311"/>
    </location>
</feature>
<name>A0A0R3NF44_9BRAD</name>
<dbReference type="PANTHER" id="PTHR46796">
    <property type="entry name" value="HTH-TYPE TRANSCRIPTIONAL ACTIVATOR RHAS-RELATED"/>
    <property type="match status" value="1"/>
</dbReference>
<dbReference type="RefSeq" id="WP_057855940.1">
    <property type="nucleotide sequence ID" value="NZ_LLYB01000016.1"/>
</dbReference>
<dbReference type="PANTHER" id="PTHR46796:SF12">
    <property type="entry name" value="HTH-TYPE DNA-BINDING TRANSCRIPTIONAL ACTIVATOR EUTR"/>
    <property type="match status" value="1"/>
</dbReference>
<proteinExistence type="predicted"/>
<accession>A0A0R3NF44</accession>
<dbReference type="OrthoDB" id="7285481at2"/>
<keyword evidence="1" id="KW-0805">Transcription regulation</keyword>
<evidence type="ECO:0000256" key="1">
    <source>
        <dbReference type="ARBA" id="ARBA00023015"/>
    </source>
</evidence>
<dbReference type="GO" id="GO:0043565">
    <property type="term" value="F:sequence-specific DNA binding"/>
    <property type="evidence" value="ECO:0007669"/>
    <property type="project" value="InterPro"/>
</dbReference>
<dbReference type="Gene3D" id="1.10.10.60">
    <property type="entry name" value="Homeodomain-like"/>
    <property type="match status" value="1"/>
</dbReference>